<organism evidence="2 3">
    <name type="scientific">Rhizobium leguminosarum</name>
    <dbReference type="NCBI Taxonomy" id="384"/>
    <lineage>
        <taxon>Bacteria</taxon>
        <taxon>Pseudomonadati</taxon>
        <taxon>Pseudomonadota</taxon>
        <taxon>Alphaproteobacteria</taxon>
        <taxon>Hyphomicrobiales</taxon>
        <taxon>Rhizobiaceae</taxon>
        <taxon>Rhizobium/Agrobacterium group</taxon>
        <taxon>Rhizobium</taxon>
    </lineage>
</organism>
<evidence type="ECO:0000313" key="3">
    <source>
        <dbReference type="Proteomes" id="UP000471705"/>
    </source>
</evidence>
<dbReference type="SUPFAM" id="SSF46689">
    <property type="entry name" value="Homeodomain-like"/>
    <property type="match status" value="1"/>
</dbReference>
<reference evidence="2 3" key="1">
    <citation type="submission" date="2019-12" db="EMBL/GenBank/DDBJ databases">
        <title>Rhizobium genotypes associated with high levels of biological nitrogen fixation by grain legumes in a temperate-maritime cropping system.</title>
        <authorList>
            <person name="Maluk M."/>
            <person name="Francesc Ferrando Molina F."/>
            <person name="Lopez Del Egido L."/>
            <person name="Lafos M."/>
            <person name="Langarica-Fuentes A."/>
            <person name="Gebre Yohannes G."/>
            <person name="Young M.W."/>
            <person name="Martin P."/>
            <person name="Gantlett R."/>
            <person name="Kenicer G."/>
            <person name="Hawes C."/>
            <person name="Begg G.S."/>
            <person name="Quilliam R.S."/>
            <person name="Squire G.R."/>
            <person name="Poole P.S."/>
            <person name="Young P.W."/>
            <person name="Iannetta P.M."/>
            <person name="James E.K."/>
        </authorList>
    </citation>
    <scope>NUCLEOTIDE SEQUENCE [LARGE SCALE GENOMIC DNA]</scope>
    <source>
        <strain evidence="2 3">JHI54</strain>
    </source>
</reference>
<evidence type="ECO:0000259" key="1">
    <source>
        <dbReference type="PROSITE" id="PS50994"/>
    </source>
</evidence>
<dbReference type="Proteomes" id="UP000471705">
    <property type="component" value="Unassembled WGS sequence"/>
</dbReference>
<accession>A0A7K3VVU2</accession>
<dbReference type="Gene3D" id="3.30.420.10">
    <property type="entry name" value="Ribonuclease H-like superfamily/Ribonuclease H"/>
    <property type="match status" value="1"/>
</dbReference>
<proteinExistence type="predicted"/>
<dbReference type="Pfam" id="PF13683">
    <property type="entry name" value="rve_3"/>
    <property type="match status" value="1"/>
</dbReference>
<dbReference type="GO" id="GO:0015074">
    <property type="term" value="P:DNA integration"/>
    <property type="evidence" value="ECO:0007669"/>
    <property type="project" value="InterPro"/>
</dbReference>
<dbReference type="PANTHER" id="PTHR35004:SF6">
    <property type="entry name" value="TRANSPOSASE"/>
    <property type="match status" value="1"/>
</dbReference>
<dbReference type="GO" id="GO:0003676">
    <property type="term" value="F:nucleic acid binding"/>
    <property type="evidence" value="ECO:0007669"/>
    <property type="project" value="InterPro"/>
</dbReference>
<gene>
    <name evidence="2" type="ORF">GR257_39270</name>
</gene>
<dbReference type="EMBL" id="WUFV01000087">
    <property type="protein sequence ID" value="NEK20757.1"/>
    <property type="molecule type" value="Genomic_DNA"/>
</dbReference>
<evidence type="ECO:0000313" key="2">
    <source>
        <dbReference type="EMBL" id="NEK20757.1"/>
    </source>
</evidence>
<dbReference type="SUPFAM" id="SSF53098">
    <property type="entry name" value="Ribonuclease H-like"/>
    <property type="match status" value="1"/>
</dbReference>
<protein>
    <submittedName>
        <fullName evidence="2">IS481 family transposase</fullName>
    </submittedName>
</protein>
<comment type="caution">
    <text evidence="2">The sequence shown here is derived from an EMBL/GenBank/DDBJ whole genome shotgun (WGS) entry which is preliminary data.</text>
</comment>
<dbReference type="InterPro" id="IPR009057">
    <property type="entry name" value="Homeodomain-like_sf"/>
</dbReference>
<dbReference type="PANTHER" id="PTHR35004">
    <property type="entry name" value="TRANSPOSASE RV3428C-RELATED"/>
    <property type="match status" value="1"/>
</dbReference>
<dbReference type="PROSITE" id="PS50994">
    <property type="entry name" value="INTEGRASE"/>
    <property type="match status" value="1"/>
</dbReference>
<dbReference type="AlphaFoldDB" id="A0A7K3VVU2"/>
<name>A0A7K3VVU2_RHILE</name>
<dbReference type="InterPro" id="IPR001584">
    <property type="entry name" value="Integrase_cat-core"/>
</dbReference>
<feature type="domain" description="Integrase catalytic" evidence="1">
    <location>
        <begin position="131"/>
        <end position="299"/>
    </location>
</feature>
<dbReference type="InterPro" id="IPR036397">
    <property type="entry name" value="RNaseH_sf"/>
</dbReference>
<dbReference type="Pfam" id="PF13565">
    <property type="entry name" value="HTH_32"/>
    <property type="match status" value="1"/>
</dbReference>
<dbReference type="InterPro" id="IPR047656">
    <property type="entry name" value="IS481-like_transpos"/>
</dbReference>
<sequence>MVWRSRSVVDERLEFCRLAGLEGTNVSELCQRFGISRQTGYVWLRRLQAGEPVEDRSRRPHASPRRTGADLERAVLDIRDEHPAWGARKIARRLQDLGTEPPSASTVHAILVRHDRIGPETGGRAALGRFEREAPNLLWQMDFKGRTQLVSGLWCYPLTIIDDHSRFAVGLEACADERMQTVRGRLEPILRRHGLPMAIYTDNGNPWGTGVPNQWTRLRVWLLKLGIDLIHARPYHPQGRGKNERFHRSLKAEVFDFAALASHAQAQRAFDRWRDIYNHCRPHQGIDMAVPASRYRPSPRPFPDRLPEPAYDSSEIVRRVGTTKGYVSFKGRAWRVPNAFKTECLAIRPLQRDGLYGVFFGATQVAKIDLKSQD</sequence>
<dbReference type="NCBIfam" id="NF033577">
    <property type="entry name" value="transpos_IS481"/>
    <property type="match status" value="1"/>
</dbReference>
<dbReference type="InterPro" id="IPR012337">
    <property type="entry name" value="RNaseH-like_sf"/>
</dbReference>